<dbReference type="PANTHER" id="PTHR43877">
    <property type="entry name" value="AMINOALKYLPHOSPHONATE N-ACETYLTRANSFERASE-RELATED-RELATED"/>
    <property type="match status" value="1"/>
</dbReference>
<dbReference type="Pfam" id="PF00583">
    <property type="entry name" value="Acetyltransf_1"/>
    <property type="match status" value="1"/>
</dbReference>
<reference evidence="5 6" key="1">
    <citation type="submission" date="2024-01" db="EMBL/GenBank/DDBJ databases">
        <title>Complete genome of Cladobotryum mycophilum ATHUM6906.</title>
        <authorList>
            <person name="Christinaki A.C."/>
            <person name="Myridakis A.I."/>
            <person name="Kouvelis V.N."/>
        </authorList>
    </citation>
    <scope>NUCLEOTIDE SEQUENCE [LARGE SCALE GENOMIC DNA]</scope>
    <source>
        <strain evidence="5 6">ATHUM6906</strain>
    </source>
</reference>
<evidence type="ECO:0000256" key="1">
    <source>
        <dbReference type="ARBA" id="ARBA00022679"/>
    </source>
</evidence>
<keyword evidence="1" id="KW-0808">Transferase</keyword>
<feature type="domain" description="N-acetyltransferase" evidence="4">
    <location>
        <begin position="92"/>
        <end position="248"/>
    </location>
</feature>
<evidence type="ECO:0000259" key="4">
    <source>
        <dbReference type="PROSITE" id="PS51186"/>
    </source>
</evidence>
<dbReference type="InterPro" id="IPR016181">
    <property type="entry name" value="Acyl_CoA_acyltransferase"/>
</dbReference>
<feature type="compositionally biased region" description="Polar residues" evidence="3">
    <location>
        <begin position="25"/>
        <end position="35"/>
    </location>
</feature>
<sequence length="248" mass="27678">MGLLSDGRSQQLLPLGKGPGSLLSARSTHNSPSSKIFSSCRRFVLDATAIDLPGINYEYLSKQWPGLGAYHHSHHRRGRHRAASLVPAQTPPAVRQRRSLILVHRLLRPLSDHAAISYWLELLPSVIGAQPTTVLLIATHPEVPGVLATAQLGLMPKETHSYKGEIRKLLVHPTYRRHGFGKLMMAELERLAREDLALDLLVLDTAKETPAREFYVRTGWTEWGVCPDYAKSADGKKHACCFFVKRLE</sequence>
<name>A0ABR0SX16_9HYPO</name>
<keyword evidence="2" id="KW-0012">Acyltransferase</keyword>
<accession>A0ABR0SX16</accession>
<evidence type="ECO:0000313" key="6">
    <source>
        <dbReference type="Proteomes" id="UP001338125"/>
    </source>
</evidence>
<feature type="compositionally biased region" description="Low complexity" evidence="3">
    <location>
        <begin position="9"/>
        <end position="24"/>
    </location>
</feature>
<evidence type="ECO:0000256" key="3">
    <source>
        <dbReference type="SAM" id="MobiDB-lite"/>
    </source>
</evidence>
<feature type="region of interest" description="Disordered" evidence="3">
    <location>
        <begin position="1"/>
        <end position="35"/>
    </location>
</feature>
<evidence type="ECO:0000313" key="5">
    <source>
        <dbReference type="EMBL" id="KAK5996716.1"/>
    </source>
</evidence>
<protein>
    <recommendedName>
        <fullName evidence="4">N-acetyltransferase domain-containing protein</fullName>
    </recommendedName>
</protein>
<organism evidence="5 6">
    <name type="scientific">Cladobotryum mycophilum</name>
    <dbReference type="NCBI Taxonomy" id="491253"/>
    <lineage>
        <taxon>Eukaryota</taxon>
        <taxon>Fungi</taxon>
        <taxon>Dikarya</taxon>
        <taxon>Ascomycota</taxon>
        <taxon>Pezizomycotina</taxon>
        <taxon>Sordariomycetes</taxon>
        <taxon>Hypocreomycetidae</taxon>
        <taxon>Hypocreales</taxon>
        <taxon>Hypocreaceae</taxon>
        <taxon>Cladobotryum</taxon>
    </lineage>
</organism>
<dbReference type="InterPro" id="IPR000182">
    <property type="entry name" value="GNAT_dom"/>
</dbReference>
<dbReference type="EMBL" id="JAVFKD010000002">
    <property type="protein sequence ID" value="KAK5996716.1"/>
    <property type="molecule type" value="Genomic_DNA"/>
</dbReference>
<gene>
    <name evidence="5" type="ORF">PT974_02056</name>
</gene>
<dbReference type="Gene3D" id="3.40.630.30">
    <property type="match status" value="1"/>
</dbReference>
<evidence type="ECO:0000256" key="2">
    <source>
        <dbReference type="ARBA" id="ARBA00023315"/>
    </source>
</evidence>
<dbReference type="CDD" id="cd04301">
    <property type="entry name" value="NAT_SF"/>
    <property type="match status" value="1"/>
</dbReference>
<keyword evidence="6" id="KW-1185">Reference proteome</keyword>
<dbReference type="SUPFAM" id="SSF55729">
    <property type="entry name" value="Acyl-CoA N-acyltransferases (Nat)"/>
    <property type="match status" value="1"/>
</dbReference>
<dbReference type="InterPro" id="IPR050832">
    <property type="entry name" value="Bact_Acetyltransf"/>
</dbReference>
<proteinExistence type="predicted"/>
<comment type="caution">
    <text evidence="5">The sequence shown here is derived from an EMBL/GenBank/DDBJ whole genome shotgun (WGS) entry which is preliminary data.</text>
</comment>
<dbReference type="Proteomes" id="UP001338125">
    <property type="component" value="Unassembled WGS sequence"/>
</dbReference>
<dbReference type="PROSITE" id="PS51186">
    <property type="entry name" value="GNAT"/>
    <property type="match status" value="1"/>
</dbReference>